<dbReference type="CDD" id="cd00057">
    <property type="entry name" value="FA58C"/>
    <property type="match status" value="1"/>
</dbReference>
<dbReference type="Proteomes" id="UP000001064">
    <property type="component" value="Unassembled WGS sequence"/>
</dbReference>
<keyword evidence="1" id="KW-0430">Lectin</keyword>
<dbReference type="RefSeq" id="XP_003290211.1">
    <property type="nucleotide sequence ID" value="XM_003290163.1"/>
</dbReference>
<keyword evidence="2" id="KW-0130">Cell adhesion</keyword>
<dbReference type="InterPro" id="IPR008979">
    <property type="entry name" value="Galactose-bd-like_sf"/>
</dbReference>
<dbReference type="GO" id="GO:0098636">
    <property type="term" value="C:protein complex involved in cell adhesion"/>
    <property type="evidence" value="ECO:0000318"/>
    <property type="project" value="GO_Central"/>
</dbReference>
<feature type="domain" description="F5/8 type C" evidence="3">
    <location>
        <begin position="10"/>
        <end position="154"/>
    </location>
</feature>
<dbReference type="GO" id="GO:0007010">
    <property type="term" value="P:cytoskeleton organization"/>
    <property type="evidence" value="ECO:0007669"/>
    <property type="project" value="UniProtKB-ARBA"/>
</dbReference>
<evidence type="ECO:0000256" key="1">
    <source>
        <dbReference type="ARBA" id="ARBA00022734"/>
    </source>
</evidence>
<dbReference type="Pfam" id="PF09458">
    <property type="entry name" value="H_lectin"/>
    <property type="match status" value="1"/>
</dbReference>
<dbReference type="InterPro" id="IPR019019">
    <property type="entry name" value="H-type_lectin_domain"/>
</dbReference>
<reference evidence="5" key="1">
    <citation type="journal article" date="2011" name="Genome Biol.">
        <title>Comparative genomics of the social amoebae Dictyostelium discoideum and Dictyostelium purpureum.</title>
        <authorList>
            <consortium name="US DOE Joint Genome Institute (JGI-PGF)"/>
            <person name="Sucgang R."/>
            <person name="Kuo A."/>
            <person name="Tian X."/>
            <person name="Salerno W."/>
            <person name="Parikh A."/>
            <person name="Feasley C.L."/>
            <person name="Dalin E."/>
            <person name="Tu H."/>
            <person name="Huang E."/>
            <person name="Barry K."/>
            <person name="Lindquist E."/>
            <person name="Shapiro H."/>
            <person name="Bruce D."/>
            <person name="Schmutz J."/>
            <person name="Salamov A."/>
            <person name="Fey P."/>
            <person name="Gaudet P."/>
            <person name="Anjard C."/>
            <person name="Babu M.M."/>
            <person name="Basu S."/>
            <person name="Bushmanova Y."/>
            <person name="van der Wel H."/>
            <person name="Katoh-Kurasawa M."/>
            <person name="Dinh C."/>
            <person name="Coutinho P.M."/>
            <person name="Saito T."/>
            <person name="Elias M."/>
            <person name="Schaap P."/>
            <person name="Kay R.R."/>
            <person name="Henrissat B."/>
            <person name="Eichinger L."/>
            <person name="Rivero F."/>
            <person name="Putnam N.H."/>
            <person name="West C.M."/>
            <person name="Loomis W.F."/>
            <person name="Chisholm R.L."/>
            <person name="Shaulsky G."/>
            <person name="Strassmann J.E."/>
            <person name="Queller D.C."/>
            <person name="Kuspa A."/>
            <person name="Grigoriev I.V."/>
        </authorList>
    </citation>
    <scope>NUCLEOTIDE SEQUENCE [LARGE SCALE GENOMIC DNA]</scope>
    <source>
        <strain evidence="5">QSDP1</strain>
    </source>
</reference>
<dbReference type="eggNOG" id="KOG2649">
    <property type="taxonomic scope" value="Eukaryota"/>
</dbReference>
<dbReference type="GO" id="GO:0046871">
    <property type="term" value="F:N-acetylgalactosamine binding"/>
    <property type="evidence" value="ECO:0000318"/>
    <property type="project" value="GO_Central"/>
</dbReference>
<accession>F0ZS24</accession>
<dbReference type="GeneID" id="10504567"/>
<dbReference type="SMART" id="SM00231">
    <property type="entry name" value="FA58C"/>
    <property type="match status" value="1"/>
</dbReference>
<dbReference type="AlphaFoldDB" id="F0ZS24"/>
<dbReference type="OrthoDB" id="5985199at2759"/>
<gene>
    <name evidence="4" type="ORF">DICPUDRAFT_56540</name>
</gene>
<organism evidence="4 5">
    <name type="scientific">Dictyostelium purpureum</name>
    <name type="common">Slime mold</name>
    <dbReference type="NCBI Taxonomy" id="5786"/>
    <lineage>
        <taxon>Eukaryota</taxon>
        <taxon>Amoebozoa</taxon>
        <taxon>Evosea</taxon>
        <taxon>Eumycetozoa</taxon>
        <taxon>Dictyostelia</taxon>
        <taxon>Dictyosteliales</taxon>
        <taxon>Dictyosteliaceae</taxon>
        <taxon>Dictyostelium</taxon>
    </lineage>
</organism>
<dbReference type="GO" id="GO:0098609">
    <property type="term" value="P:cell-cell adhesion"/>
    <property type="evidence" value="ECO:0000318"/>
    <property type="project" value="GO_Central"/>
</dbReference>
<dbReference type="OMA" id="ANAMLNF"/>
<dbReference type="PANTHER" id="PTHR46938">
    <property type="entry name" value="DISCOIDIN-1 SUBUNIT A-RELATED-RELATED"/>
    <property type="match status" value="1"/>
</dbReference>
<dbReference type="FunFam" id="2.60.40.2080:FF:000001">
    <property type="entry name" value="Discoidin-1 subunit A"/>
    <property type="match status" value="1"/>
</dbReference>
<dbReference type="InterPro" id="IPR052487">
    <property type="entry name" value="Galactose-binding_lectin"/>
</dbReference>
<evidence type="ECO:0000313" key="5">
    <source>
        <dbReference type="Proteomes" id="UP000001064"/>
    </source>
</evidence>
<dbReference type="EMBL" id="GL871150">
    <property type="protein sequence ID" value="EGC33264.1"/>
    <property type="molecule type" value="Genomic_DNA"/>
</dbReference>
<dbReference type="Gene3D" id="2.60.40.2080">
    <property type="match status" value="1"/>
</dbReference>
<dbReference type="InterPro" id="IPR037221">
    <property type="entry name" value="H-type_lectin_dom_sf"/>
</dbReference>
<keyword evidence="5" id="KW-1185">Reference proteome</keyword>
<dbReference type="SUPFAM" id="SSF49785">
    <property type="entry name" value="Galactose-binding domain-like"/>
    <property type="match status" value="1"/>
</dbReference>
<dbReference type="GO" id="GO:0070492">
    <property type="term" value="F:oligosaccharide binding"/>
    <property type="evidence" value="ECO:0000318"/>
    <property type="project" value="GO_Central"/>
</dbReference>
<dbReference type="SUPFAM" id="SSF141086">
    <property type="entry name" value="Agglutinin HPA-like"/>
    <property type="match status" value="1"/>
</dbReference>
<dbReference type="Gene3D" id="2.60.120.260">
    <property type="entry name" value="Galactose-binding domain-like"/>
    <property type="match status" value="1"/>
</dbReference>
<dbReference type="KEGG" id="dpp:DICPUDRAFT_56540"/>
<sequence>MSIPPGSVACLFNSLLNLRTSTDHNADHGAKNSMLNFTNSKEANRFDGSESWSASINDDKQYIMAGSLVVSEFVAIATQGRGDFDQWVTSYKIRYSYDNVQWFDYNNGQIFKGNTDRNTVVTHVFPQPLRARSIALHPVTFNAHISLRWELYAKSPESNFVQVGTVSIGDRTLNSGNGPREAVRHVDFDRPFGKVPKVALGTTHVDGTTDNNQLRYRVDVVNVTATGFDVKFSTWVNNIIYDITVDYVAVEH</sequence>
<protein>
    <recommendedName>
        <fullName evidence="3">F5/8 type C domain-containing protein</fullName>
    </recommendedName>
</protein>
<dbReference type="InParanoid" id="F0ZS24"/>
<dbReference type="Pfam" id="PF00754">
    <property type="entry name" value="F5_F8_type_C"/>
    <property type="match status" value="1"/>
</dbReference>
<dbReference type="FunCoup" id="F0ZS24">
    <property type="interactions" value="3"/>
</dbReference>
<evidence type="ECO:0000313" key="4">
    <source>
        <dbReference type="EMBL" id="EGC33264.1"/>
    </source>
</evidence>
<dbReference type="PROSITE" id="PS50022">
    <property type="entry name" value="FA58C_3"/>
    <property type="match status" value="1"/>
</dbReference>
<dbReference type="PROSITE" id="PS01285">
    <property type="entry name" value="FA58C_1"/>
    <property type="match status" value="1"/>
</dbReference>
<dbReference type="GO" id="GO:0030247">
    <property type="term" value="F:polysaccharide binding"/>
    <property type="evidence" value="ECO:0000318"/>
    <property type="project" value="GO_Central"/>
</dbReference>
<dbReference type="InterPro" id="IPR000421">
    <property type="entry name" value="FA58C"/>
</dbReference>
<dbReference type="GO" id="GO:0009986">
    <property type="term" value="C:cell surface"/>
    <property type="evidence" value="ECO:0000318"/>
    <property type="project" value="GO_Central"/>
</dbReference>
<evidence type="ECO:0000256" key="2">
    <source>
        <dbReference type="ARBA" id="ARBA00022889"/>
    </source>
</evidence>
<dbReference type="FunFam" id="2.60.120.260:FF:000016">
    <property type="entry name" value="Contactin-associated protein-like 4 isoform 1"/>
    <property type="match status" value="1"/>
</dbReference>
<dbReference type="GO" id="GO:0005737">
    <property type="term" value="C:cytoplasm"/>
    <property type="evidence" value="ECO:0007669"/>
    <property type="project" value="UniProtKB-ARBA"/>
</dbReference>
<dbReference type="PANTHER" id="PTHR46938:SF2">
    <property type="entry name" value="DISCOIDIN-2"/>
    <property type="match status" value="1"/>
</dbReference>
<evidence type="ECO:0000259" key="3">
    <source>
        <dbReference type="PROSITE" id="PS50022"/>
    </source>
</evidence>
<proteinExistence type="predicted"/>
<dbReference type="VEuPathDB" id="AmoebaDB:DICPUDRAFT_56540"/>
<name>F0ZS24_DICPU</name>